<name>A0AAD3RAW3_LATJO</name>
<evidence type="ECO:0008006" key="4">
    <source>
        <dbReference type="Google" id="ProtNLM"/>
    </source>
</evidence>
<protein>
    <recommendedName>
        <fullName evidence="4">Ig-like domain-containing protein</fullName>
    </recommendedName>
</protein>
<dbReference type="EMBL" id="BRZM01005045">
    <property type="protein sequence ID" value="GLD61350.1"/>
    <property type="molecule type" value="Genomic_DNA"/>
</dbReference>
<proteinExistence type="predicted"/>
<dbReference type="InterPro" id="IPR036179">
    <property type="entry name" value="Ig-like_dom_sf"/>
</dbReference>
<gene>
    <name evidence="2" type="ORF">AKAME5_002906500</name>
</gene>
<keyword evidence="3" id="KW-1185">Reference proteome</keyword>
<feature type="signal peptide" evidence="1">
    <location>
        <begin position="1"/>
        <end position="19"/>
    </location>
</feature>
<evidence type="ECO:0000313" key="3">
    <source>
        <dbReference type="Proteomes" id="UP001279410"/>
    </source>
</evidence>
<keyword evidence="1" id="KW-0732">Signal</keyword>
<comment type="caution">
    <text evidence="2">The sequence shown here is derived from an EMBL/GenBank/DDBJ whole genome shotgun (WGS) entry which is preliminary data.</text>
</comment>
<dbReference type="Proteomes" id="UP001279410">
    <property type="component" value="Unassembled WGS sequence"/>
</dbReference>
<dbReference type="SUPFAM" id="SSF48726">
    <property type="entry name" value="Immunoglobulin"/>
    <property type="match status" value="1"/>
</dbReference>
<reference evidence="2" key="1">
    <citation type="submission" date="2022-08" db="EMBL/GenBank/DDBJ databases">
        <title>Genome sequencing of akame (Lates japonicus).</title>
        <authorList>
            <person name="Hashiguchi Y."/>
            <person name="Takahashi H."/>
        </authorList>
    </citation>
    <scope>NUCLEOTIDE SEQUENCE</scope>
    <source>
        <strain evidence="2">Kochi</strain>
    </source>
</reference>
<evidence type="ECO:0000313" key="2">
    <source>
        <dbReference type="EMBL" id="GLD61350.1"/>
    </source>
</evidence>
<accession>A0AAD3RAW3</accession>
<sequence>MKMLVVFVILLHVSQHTFTVEVYEGAESVLLSCQISSVPLGPTVIWSRFILGLNPPEKPERRSYSGNHARIVTLVKTDLRTETSAHSEETLT</sequence>
<evidence type="ECO:0000256" key="1">
    <source>
        <dbReference type="SAM" id="SignalP"/>
    </source>
</evidence>
<feature type="chain" id="PRO_5042006071" description="Ig-like domain-containing protein" evidence="1">
    <location>
        <begin position="20"/>
        <end position="92"/>
    </location>
</feature>
<dbReference type="AlphaFoldDB" id="A0AAD3RAW3"/>
<organism evidence="2 3">
    <name type="scientific">Lates japonicus</name>
    <name type="common">Japanese lates</name>
    <dbReference type="NCBI Taxonomy" id="270547"/>
    <lineage>
        <taxon>Eukaryota</taxon>
        <taxon>Metazoa</taxon>
        <taxon>Chordata</taxon>
        <taxon>Craniata</taxon>
        <taxon>Vertebrata</taxon>
        <taxon>Euteleostomi</taxon>
        <taxon>Actinopterygii</taxon>
        <taxon>Neopterygii</taxon>
        <taxon>Teleostei</taxon>
        <taxon>Neoteleostei</taxon>
        <taxon>Acanthomorphata</taxon>
        <taxon>Carangaria</taxon>
        <taxon>Carangaria incertae sedis</taxon>
        <taxon>Centropomidae</taxon>
        <taxon>Lates</taxon>
    </lineage>
</organism>